<evidence type="ECO:0000259" key="1">
    <source>
        <dbReference type="PROSITE" id="PS50837"/>
    </source>
</evidence>
<comment type="caution">
    <text evidence="2">The sequence shown here is derived from an EMBL/GenBank/DDBJ whole genome shotgun (WGS) entry which is preliminary data.</text>
</comment>
<dbReference type="PROSITE" id="PS50837">
    <property type="entry name" value="NACHT"/>
    <property type="match status" value="1"/>
</dbReference>
<evidence type="ECO:0000313" key="3">
    <source>
        <dbReference type="Proteomes" id="UP000280307"/>
    </source>
</evidence>
<dbReference type="Gene3D" id="3.40.50.300">
    <property type="entry name" value="P-loop containing nucleotide triphosphate hydrolases"/>
    <property type="match status" value="1"/>
</dbReference>
<sequence>MLVMSNAKQLTGEGFGEGFALPELLPPPLKDYNVSRALARALAEVAATLAEHAAADPAAATLVRRCVALQGLPDPPLAAPFARAVRQAADQLVREHGSPAEALLALLATDAAPVQHFLCVALEELLLAATPDVARLVEVYRRDVRPAMKAHNPPLPPWLRVGPLVTQFLRDLLPQTLAQQARLRHLFFSHAEKTALENVRVAQRATPLPLLEQFGQALVATNGAAIAHVQQTIVHGDLVGPLPLAPSDLALLYARYRAFVAETYGNLDFRGLLQIQAATRLGLDQIYIEVQARLHQGACEARSLHAFVREEPLLVILGDPGSGKSTLVRYVLLALTRGDAQAQLGLEPLWLPIFFPVAAFAAARARQPDLAPLDYLSDYYRGLSQPAYGPLFARALALGRALLLFDGLDEVREDRRTIVHALEACAREWDAAGNRFIATARIVGYDEAPLDPSLFTTVVLEPLAAEQIACFIERWARAYATLGAAAAPPADPLLDDLVRAAAMAELERQIALRSASLHAAVFGEHHVTALAHNPLLLTILALIHNQGARLPDRRVELYRLCLVALAETWNRARSLSGRPVDVHLGDELLDERFVVNLLGPVALWLHGEQAGGLVDQDVLVARIAATLEQTDGLARPRARRLAHDFVELMRRETGLLQERGYRRFGFLHLTFEEYLAARGLLESLAVVEPEALLCRWAADVRWREVLRLAVAAAPQREAGRLLQVILRAPSAGNDYGRPVVLAGECLLDVGRNGAGGQAWDAVTHGLMALVDDPGAAVTMRVAAGTTLGQLGDLRLLDAATGRADAAAPDYWCDVAAGPFWWGDELAQGRKVALQSATLPYGLRIAR</sequence>
<organism evidence="2 3">
    <name type="scientific">Candidatus Viridilinea halotolerans</name>
    <dbReference type="NCBI Taxonomy" id="2491704"/>
    <lineage>
        <taxon>Bacteria</taxon>
        <taxon>Bacillati</taxon>
        <taxon>Chloroflexota</taxon>
        <taxon>Chloroflexia</taxon>
        <taxon>Chloroflexales</taxon>
        <taxon>Chloroflexineae</taxon>
        <taxon>Oscillochloridaceae</taxon>
        <taxon>Candidatus Viridilinea</taxon>
    </lineage>
</organism>
<dbReference type="AlphaFoldDB" id="A0A426TZK6"/>
<dbReference type="InterPro" id="IPR007111">
    <property type="entry name" value="NACHT_NTPase"/>
</dbReference>
<dbReference type="InterPro" id="IPR027417">
    <property type="entry name" value="P-loop_NTPase"/>
</dbReference>
<reference evidence="2 3" key="1">
    <citation type="submission" date="2018-12" db="EMBL/GenBank/DDBJ databases">
        <title>Genome Sequence of Candidatus Viridilinea halotolerans isolated from saline sulfide-rich spring.</title>
        <authorList>
            <person name="Grouzdev D.S."/>
            <person name="Burganskaya E.I."/>
            <person name="Krutkina M.S."/>
            <person name="Sukhacheva M.V."/>
            <person name="Gorlenko V.M."/>
        </authorList>
    </citation>
    <scope>NUCLEOTIDE SEQUENCE [LARGE SCALE GENOMIC DNA]</scope>
    <source>
        <strain evidence="2">Chok-6</strain>
    </source>
</reference>
<feature type="non-terminal residue" evidence="2">
    <location>
        <position position="846"/>
    </location>
</feature>
<proteinExistence type="predicted"/>
<name>A0A426TZK6_9CHLR</name>
<dbReference type="Pfam" id="PF05729">
    <property type="entry name" value="NACHT"/>
    <property type="match status" value="1"/>
</dbReference>
<protein>
    <submittedName>
        <fullName evidence="2">NACHT domain-containing protein</fullName>
    </submittedName>
</protein>
<gene>
    <name evidence="2" type="ORF">EI684_11245</name>
</gene>
<accession>A0A426TZK6</accession>
<dbReference type="SUPFAM" id="SSF52540">
    <property type="entry name" value="P-loop containing nucleoside triphosphate hydrolases"/>
    <property type="match status" value="1"/>
</dbReference>
<dbReference type="Proteomes" id="UP000280307">
    <property type="component" value="Unassembled WGS sequence"/>
</dbReference>
<feature type="domain" description="NACHT" evidence="1">
    <location>
        <begin position="312"/>
        <end position="441"/>
    </location>
</feature>
<evidence type="ECO:0000313" key="2">
    <source>
        <dbReference type="EMBL" id="RRR71672.1"/>
    </source>
</evidence>
<dbReference type="EMBL" id="RSAS01000435">
    <property type="protein sequence ID" value="RRR71672.1"/>
    <property type="molecule type" value="Genomic_DNA"/>
</dbReference>